<feature type="domain" description="YbaK/aminoacyl-tRNA synthetase-associated" evidence="1">
    <location>
        <begin position="26"/>
        <end position="142"/>
    </location>
</feature>
<evidence type="ECO:0000259" key="1">
    <source>
        <dbReference type="Pfam" id="PF04073"/>
    </source>
</evidence>
<dbReference type="SUPFAM" id="SSF55826">
    <property type="entry name" value="YbaK/ProRS associated domain"/>
    <property type="match status" value="1"/>
</dbReference>
<dbReference type="PANTHER" id="PTHR30411">
    <property type="entry name" value="CYTOPLASMIC PROTEIN"/>
    <property type="match status" value="1"/>
</dbReference>
<dbReference type="Gene3D" id="3.90.960.10">
    <property type="entry name" value="YbaK/aminoacyl-tRNA synthetase-associated domain"/>
    <property type="match status" value="1"/>
</dbReference>
<evidence type="ECO:0000313" key="2">
    <source>
        <dbReference type="EMBL" id="MBM6704336.1"/>
    </source>
</evidence>
<dbReference type="CDD" id="cd04333">
    <property type="entry name" value="ProX_deacylase"/>
    <property type="match status" value="1"/>
</dbReference>
<name>A0ABS2DSP4_9BURK</name>
<organism evidence="2 3">
    <name type="scientific">Sutterella massiliensis</name>
    <dbReference type="NCBI Taxonomy" id="1816689"/>
    <lineage>
        <taxon>Bacteria</taxon>
        <taxon>Pseudomonadati</taxon>
        <taxon>Pseudomonadota</taxon>
        <taxon>Betaproteobacteria</taxon>
        <taxon>Burkholderiales</taxon>
        <taxon>Sutterellaceae</taxon>
        <taxon>Sutterella</taxon>
    </lineage>
</organism>
<dbReference type="InterPro" id="IPR036754">
    <property type="entry name" value="YbaK/aa-tRNA-synt-asso_dom_sf"/>
</dbReference>
<dbReference type="InterPro" id="IPR007214">
    <property type="entry name" value="YbaK/aa-tRNA-synth-assoc-dom"/>
</dbReference>
<gene>
    <name evidence="2" type="ORF">H6A60_07550</name>
</gene>
<keyword evidence="3" id="KW-1185">Reference proteome</keyword>
<comment type="caution">
    <text evidence="2">The sequence shown here is derived from an EMBL/GenBank/DDBJ whole genome shotgun (WGS) entry which is preliminary data.</text>
</comment>
<accession>A0ABS2DSP4</accession>
<evidence type="ECO:0000313" key="3">
    <source>
        <dbReference type="Proteomes" id="UP000715095"/>
    </source>
</evidence>
<dbReference type="RefSeq" id="WP_205103015.1">
    <property type="nucleotide sequence ID" value="NZ_JACJJC010000010.1"/>
</dbReference>
<proteinExistence type="predicted"/>
<sequence>MSFEAARAQLERCGLADRILEFDAGSTATVALAAQKIGCSPEHIAKSVALLIPEGPIVIVTAGDAKIDNKKFKAQFHTKAKMVAPDVVESLVGHAPGAVSPFGVKPEVVVWLDGSLRRFETVYPACGTASTGVRLSIEELERAAAPAGWVDVTKLA</sequence>
<dbReference type="PANTHER" id="PTHR30411:SF1">
    <property type="entry name" value="CYTOPLASMIC PROTEIN"/>
    <property type="match status" value="1"/>
</dbReference>
<reference evidence="2 3" key="1">
    <citation type="journal article" date="2021" name="Sci. Rep.">
        <title>The distribution of antibiotic resistance genes in chicken gut microbiota commensals.</title>
        <authorList>
            <person name="Juricova H."/>
            <person name="Matiasovicova J."/>
            <person name="Kubasova T."/>
            <person name="Cejkova D."/>
            <person name="Rychlik I."/>
        </authorList>
    </citation>
    <scope>NUCLEOTIDE SEQUENCE [LARGE SCALE GENOMIC DNA]</scope>
    <source>
        <strain evidence="2 3">An829</strain>
    </source>
</reference>
<dbReference type="Proteomes" id="UP000715095">
    <property type="component" value="Unassembled WGS sequence"/>
</dbReference>
<protein>
    <submittedName>
        <fullName evidence="2">YbaK/EbsC family protein</fullName>
    </submittedName>
</protein>
<dbReference type="EMBL" id="JACJJC010000010">
    <property type="protein sequence ID" value="MBM6704336.1"/>
    <property type="molecule type" value="Genomic_DNA"/>
</dbReference>
<dbReference type="Pfam" id="PF04073">
    <property type="entry name" value="tRNA_edit"/>
    <property type="match status" value="1"/>
</dbReference>